<keyword evidence="5" id="KW-0963">Cytoplasm</keyword>
<dbReference type="Gene3D" id="3.40.1210.10">
    <property type="entry name" value="Survival protein SurE-like phosphatase/nucleotidase"/>
    <property type="match status" value="1"/>
</dbReference>
<proteinExistence type="inferred from homology"/>
<evidence type="ECO:0000256" key="2">
    <source>
        <dbReference type="ARBA" id="ARBA00011062"/>
    </source>
</evidence>
<evidence type="ECO:0000256" key="3">
    <source>
        <dbReference type="ARBA" id="ARBA00022723"/>
    </source>
</evidence>
<name>A0A553II29_ACHLA</name>
<feature type="binding site" evidence="5">
    <location>
        <position position="39"/>
    </location>
    <ligand>
        <name>a divalent metal cation</name>
        <dbReference type="ChEBI" id="CHEBI:60240"/>
    </ligand>
</feature>
<keyword evidence="4 5" id="KW-0378">Hydrolase</keyword>
<dbReference type="Pfam" id="PF01975">
    <property type="entry name" value="SurE"/>
    <property type="match status" value="1"/>
</dbReference>
<reference evidence="7 8" key="1">
    <citation type="submission" date="2019-07" db="EMBL/GenBank/DDBJ databases">
        <title>Genome sequence of Acholeplasma laidlawii strain with increased resistance to erythromycin.</title>
        <authorList>
            <person name="Medvedeva E.S."/>
            <person name="Baranova N.B."/>
            <person name="Siniagina M.N."/>
            <person name="Mouzykantov A."/>
            <person name="Chernova O.A."/>
            <person name="Chernov V.M."/>
        </authorList>
    </citation>
    <scope>NUCLEOTIDE SEQUENCE [LARGE SCALE GENOMIC DNA]</scope>
    <source>
        <strain evidence="7 8">PG8REry</strain>
    </source>
</reference>
<dbReference type="InterPro" id="IPR030048">
    <property type="entry name" value="SurE"/>
</dbReference>
<dbReference type="PANTHER" id="PTHR30457">
    <property type="entry name" value="5'-NUCLEOTIDASE SURE"/>
    <property type="match status" value="1"/>
</dbReference>
<feature type="binding site" evidence="5">
    <location>
        <position position="95"/>
    </location>
    <ligand>
        <name>a divalent metal cation</name>
        <dbReference type="ChEBI" id="CHEBI:60240"/>
    </ligand>
</feature>
<dbReference type="OMA" id="DCVHIAL"/>
<dbReference type="SUPFAM" id="SSF64167">
    <property type="entry name" value="SurE-like"/>
    <property type="match status" value="1"/>
</dbReference>
<protein>
    <recommendedName>
        <fullName evidence="5">5'-nucleotidase SurE</fullName>
        <ecNumber evidence="5">3.1.3.5</ecNumber>
    </recommendedName>
    <alternativeName>
        <fullName evidence="5">Nucleoside 5'-monophosphate phosphohydrolase</fullName>
    </alternativeName>
</protein>
<comment type="catalytic activity">
    <reaction evidence="1 5">
        <text>a ribonucleoside 5'-phosphate + H2O = a ribonucleoside + phosphate</text>
        <dbReference type="Rhea" id="RHEA:12484"/>
        <dbReference type="ChEBI" id="CHEBI:15377"/>
        <dbReference type="ChEBI" id="CHEBI:18254"/>
        <dbReference type="ChEBI" id="CHEBI:43474"/>
        <dbReference type="ChEBI" id="CHEBI:58043"/>
        <dbReference type="EC" id="3.1.3.5"/>
    </reaction>
</comment>
<comment type="similarity">
    <text evidence="2 5">Belongs to the SurE nucleotidase family.</text>
</comment>
<dbReference type="GO" id="GO:0005737">
    <property type="term" value="C:cytoplasm"/>
    <property type="evidence" value="ECO:0007669"/>
    <property type="project" value="UniProtKB-SubCell"/>
</dbReference>
<dbReference type="RefSeq" id="WP_012242648.1">
    <property type="nucleotide sequence ID" value="NZ_JACAOE010000001.1"/>
</dbReference>
<accession>A0A553II29</accession>
<comment type="caution">
    <text evidence="7">The sequence shown here is derived from an EMBL/GenBank/DDBJ whole genome shotgun (WGS) entry which is preliminary data.</text>
</comment>
<keyword evidence="3 5" id="KW-0479">Metal-binding</keyword>
<keyword evidence="5" id="KW-0547">Nucleotide-binding</keyword>
<gene>
    <name evidence="5 7" type="primary">surE</name>
    <name evidence="7" type="ORF">FNV44_02095</name>
</gene>
<comment type="function">
    <text evidence="5">Nucleotidase that shows phosphatase activity on nucleoside 5'-monophosphates.</text>
</comment>
<dbReference type="HAMAP" id="MF_00060">
    <property type="entry name" value="SurE"/>
    <property type="match status" value="1"/>
</dbReference>
<dbReference type="NCBIfam" id="TIGR00087">
    <property type="entry name" value="surE"/>
    <property type="match status" value="1"/>
</dbReference>
<feature type="domain" description="Survival protein SurE-like phosphatase/nucleotidase" evidence="6">
    <location>
        <begin position="3"/>
        <end position="183"/>
    </location>
</feature>
<evidence type="ECO:0000256" key="5">
    <source>
        <dbReference type="HAMAP-Rule" id="MF_00060"/>
    </source>
</evidence>
<organism evidence="7 8">
    <name type="scientific">Acholeplasma laidlawii</name>
    <dbReference type="NCBI Taxonomy" id="2148"/>
    <lineage>
        <taxon>Bacteria</taxon>
        <taxon>Bacillati</taxon>
        <taxon>Mycoplasmatota</taxon>
        <taxon>Mollicutes</taxon>
        <taxon>Acholeplasmatales</taxon>
        <taxon>Acholeplasmataceae</taxon>
        <taxon>Acholeplasma</taxon>
    </lineage>
</organism>
<dbReference type="GO" id="GO:0046872">
    <property type="term" value="F:metal ion binding"/>
    <property type="evidence" value="ECO:0007669"/>
    <property type="project" value="UniProtKB-UniRule"/>
</dbReference>
<dbReference type="PANTHER" id="PTHR30457:SF0">
    <property type="entry name" value="PHOSPHATASE, PUTATIVE (AFU_ORTHOLOGUE AFUA_4G01070)-RELATED"/>
    <property type="match status" value="1"/>
</dbReference>
<dbReference type="AlphaFoldDB" id="A0A553II29"/>
<evidence type="ECO:0000256" key="4">
    <source>
        <dbReference type="ARBA" id="ARBA00022801"/>
    </source>
</evidence>
<dbReference type="Proteomes" id="UP000315938">
    <property type="component" value="Unassembled WGS sequence"/>
</dbReference>
<evidence type="ECO:0000256" key="1">
    <source>
        <dbReference type="ARBA" id="ARBA00000815"/>
    </source>
</evidence>
<dbReference type="EMBL" id="VKID01000001">
    <property type="protein sequence ID" value="TRX99853.1"/>
    <property type="molecule type" value="Genomic_DNA"/>
</dbReference>
<evidence type="ECO:0000259" key="6">
    <source>
        <dbReference type="Pfam" id="PF01975"/>
    </source>
</evidence>
<dbReference type="GO" id="GO:0000166">
    <property type="term" value="F:nucleotide binding"/>
    <property type="evidence" value="ECO:0007669"/>
    <property type="project" value="UniProtKB-KW"/>
</dbReference>
<dbReference type="InterPro" id="IPR036523">
    <property type="entry name" value="SurE-like_sf"/>
</dbReference>
<comment type="cofactor">
    <cofactor evidence="5">
        <name>a divalent metal cation</name>
        <dbReference type="ChEBI" id="CHEBI:60240"/>
    </cofactor>
    <text evidence="5">Binds 1 divalent metal cation per subunit.</text>
</comment>
<sequence>MNILVVNDDGIDAEGLHILTKAASYHGSVYVSAPKVQQSAKSASITYTGYIEVEEIEPVLGSVRTIVVDGTPADCVRLGVKVFEQEFDLVVSGINDGVNLAIDVQYSGTVAAAFEASIMGLNAIAFSAPDIKLPYIFDETIKLLDEIIENKLYLETDILNINYPHASFKKVLGTRITKMGLRIQHSEFIKTDKPNTYRILGSNIFVKEDEDADMTAFNEGYVSITPLKMDRTDYKKIEKLFNS</sequence>
<dbReference type="EC" id="3.1.3.5" evidence="5"/>
<dbReference type="InterPro" id="IPR002828">
    <property type="entry name" value="SurE-like_Pase/nucleotidase"/>
</dbReference>
<feature type="binding site" evidence="5">
    <location>
        <position position="9"/>
    </location>
    <ligand>
        <name>a divalent metal cation</name>
        <dbReference type="ChEBI" id="CHEBI:60240"/>
    </ligand>
</feature>
<evidence type="ECO:0000313" key="7">
    <source>
        <dbReference type="EMBL" id="TRX99853.1"/>
    </source>
</evidence>
<dbReference type="GO" id="GO:0008253">
    <property type="term" value="F:5'-nucleotidase activity"/>
    <property type="evidence" value="ECO:0007669"/>
    <property type="project" value="UniProtKB-UniRule"/>
</dbReference>
<feature type="binding site" evidence="5">
    <location>
        <position position="8"/>
    </location>
    <ligand>
        <name>a divalent metal cation</name>
        <dbReference type="ChEBI" id="CHEBI:60240"/>
    </ligand>
</feature>
<comment type="subcellular location">
    <subcellularLocation>
        <location evidence="5">Cytoplasm</location>
    </subcellularLocation>
</comment>
<evidence type="ECO:0000313" key="8">
    <source>
        <dbReference type="Proteomes" id="UP000315938"/>
    </source>
</evidence>
<dbReference type="GeneID" id="41338865"/>